<name>A0A378R2Q6_9GAMM</name>
<dbReference type="EMBL" id="UGQB01000004">
    <property type="protein sequence ID" value="STZ08140.1"/>
    <property type="molecule type" value="Genomic_DNA"/>
</dbReference>
<feature type="transmembrane region" description="Helical" evidence="2">
    <location>
        <begin position="44"/>
        <end position="67"/>
    </location>
</feature>
<keyword evidence="2" id="KW-0472">Membrane</keyword>
<evidence type="ECO:0000313" key="4">
    <source>
        <dbReference type="Proteomes" id="UP000254065"/>
    </source>
</evidence>
<dbReference type="AlphaFoldDB" id="A0A378R2Q6"/>
<proteinExistence type="predicted"/>
<dbReference type="Proteomes" id="UP000254065">
    <property type="component" value="Unassembled WGS sequence"/>
</dbReference>
<feature type="region of interest" description="Disordered" evidence="1">
    <location>
        <begin position="69"/>
        <end position="93"/>
    </location>
</feature>
<dbReference type="STRING" id="1122244.GCA_000426885_01454"/>
<accession>A0A378R2Q6</accession>
<evidence type="ECO:0000256" key="1">
    <source>
        <dbReference type="SAM" id="MobiDB-lite"/>
    </source>
</evidence>
<feature type="region of interest" description="Disordered" evidence="1">
    <location>
        <begin position="1"/>
        <end position="24"/>
    </location>
</feature>
<reference evidence="3 4" key="1">
    <citation type="submission" date="2018-06" db="EMBL/GenBank/DDBJ databases">
        <authorList>
            <consortium name="Pathogen Informatics"/>
            <person name="Doyle S."/>
        </authorList>
    </citation>
    <scope>NUCLEOTIDE SEQUENCE [LARGE SCALE GENOMIC DNA]</scope>
    <source>
        <strain evidence="3 4">NCTC12877</strain>
    </source>
</reference>
<organism evidence="3 4">
    <name type="scientific">Moraxella caprae</name>
    <dbReference type="NCBI Taxonomy" id="90240"/>
    <lineage>
        <taxon>Bacteria</taxon>
        <taxon>Pseudomonadati</taxon>
        <taxon>Pseudomonadota</taxon>
        <taxon>Gammaproteobacteria</taxon>
        <taxon>Moraxellales</taxon>
        <taxon>Moraxellaceae</taxon>
        <taxon>Moraxella</taxon>
    </lineage>
</organism>
<gene>
    <name evidence="3" type="ORF">NCTC12877_01131</name>
</gene>
<keyword evidence="4" id="KW-1185">Reference proteome</keyword>
<protein>
    <submittedName>
        <fullName evidence="3">Uncharacterized protein</fullName>
    </submittedName>
</protein>
<evidence type="ECO:0000256" key="2">
    <source>
        <dbReference type="SAM" id="Phobius"/>
    </source>
</evidence>
<evidence type="ECO:0000313" key="3">
    <source>
        <dbReference type="EMBL" id="STZ08140.1"/>
    </source>
</evidence>
<keyword evidence="2" id="KW-0812">Transmembrane</keyword>
<sequence length="93" mass="9861">MPLHSNTDLDHDDEIIEDSNPTDNPEFANMLIKRRSILKGGAGLMTASFLGSLPFMGCVTGAVAKMATNGAGKRPKRPTALKFTAVPHHTGAT</sequence>
<dbReference type="RefSeq" id="WP_029103035.1">
    <property type="nucleotide sequence ID" value="NZ_UGQB01000004.1"/>
</dbReference>
<keyword evidence="2" id="KW-1133">Transmembrane helix</keyword>